<dbReference type="HOGENOM" id="CLU_3103785_0_0_9"/>
<evidence type="ECO:0000313" key="2">
    <source>
        <dbReference type="Proteomes" id="UP000003494"/>
    </source>
</evidence>
<protein>
    <submittedName>
        <fullName evidence="1">Uncharacterized protein</fullName>
    </submittedName>
</protein>
<accession>C4G8Q3</accession>
<sequence length="51" mass="6014">MIAPGRQLIRWRIRKNKRNGRSGEFVRNDGLSFYDTFHIVLEKVGKVSRNP</sequence>
<comment type="caution">
    <text evidence="1">The sequence shown here is derived from an EMBL/GenBank/DDBJ whole genome shotgun (WGS) entry which is preliminary data.</text>
</comment>
<keyword evidence="2" id="KW-1185">Reference proteome</keyword>
<name>C4G8Q3_9FIRM</name>
<gene>
    <name evidence="1" type="ORF">GCWU000342_00350</name>
</gene>
<organism evidence="1 2">
    <name type="scientific">Shuttleworthella satelles DSM 14600</name>
    <dbReference type="NCBI Taxonomy" id="626523"/>
    <lineage>
        <taxon>Bacteria</taxon>
        <taxon>Bacillati</taxon>
        <taxon>Bacillota</taxon>
        <taxon>Clostridia</taxon>
        <taxon>Lachnospirales</taxon>
        <taxon>Lachnospiraceae</taxon>
        <taxon>Shuttleworthella</taxon>
    </lineage>
</organism>
<proteinExistence type="predicted"/>
<evidence type="ECO:0000313" key="1">
    <source>
        <dbReference type="EMBL" id="EEP29000.1"/>
    </source>
</evidence>
<dbReference type="STRING" id="626523.GCWU000342_00350"/>
<dbReference type="AlphaFoldDB" id="C4G8Q3"/>
<dbReference type="Proteomes" id="UP000003494">
    <property type="component" value="Unassembled WGS sequence"/>
</dbReference>
<reference evidence="1" key="1">
    <citation type="submission" date="2009-04" db="EMBL/GenBank/DDBJ databases">
        <authorList>
            <person name="Weinstock G."/>
            <person name="Sodergren E."/>
            <person name="Clifton S."/>
            <person name="Fulton L."/>
            <person name="Fulton B."/>
            <person name="Courtney L."/>
            <person name="Fronick C."/>
            <person name="Harrison M."/>
            <person name="Strong C."/>
            <person name="Farmer C."/>
            <person name="Delahaunty K."/>
            <person name="Markovic C."/>
            <person name="Hall O."/>
            <person name="Minx P."/>
            <person name="Tomlinson C."/>
            <person name="Mitreva M."/>
            <person name="Nelson J."/>
            <person name="Hou S."/>
            <person name="Wollam A."/>
            <person name="Pepin K.H."/>
            <person name="Johnson M."/>
            <person name="Bhonagiri V."/>
            <person name="Nash W.E."/>
            <person name="Warren W."/>
            <person name="Chinwalla A."/>
            <person name="Mardis E.R."/>
            <person name="Wilson R.K."/>
        </authorList>
    </citation>
    <scope>NUCLEOTIDE SEQUENCE [LARGE SCALE GENOMIC DNA]</scope>
    <source>
        <strain evidence="1">DSM 14600</strain>
    </source>
</reference>
<dbReference type="EMBL" id="ACIP02000001">
    <property type="protein sequence ID" value="EEP29000.1"/>
    <property type="molecule type" value="Genomic_DNA"/>
</dbReference>